<evidence type="ECO:0000256" key="1">
    <source>
        <dbReference type="ARBA" id="ARBA00023015"/>
    </source>
</evidence>
<reference evidence="6 7" key="1">
    <citation type="submission" date="2023-05" db="EMBL/GenBank/DDBJ databases">
        <authorList>
            <person name="Yin Y."/>
            <person name="Lu Z."/>
        </authorList>
    </citation>
    <scope>NUCLEOTIDE SEQUENCE [LARGE SCALE GENOMIC DNA]</scope>
    <source>
        <strain evidence="6 7">ZM22</strain>
    </source>
</reference>
<dbReference type="InterPro" id="IPR036271">
    <property type="entry name" value="Tet_transcr_reg_TetR-rel_C_sf"/>
</dbReference>
<evidence type="ECO:0000313" key="6">
    <source>
        <dbReference type="EMBL" id="WHS64180.1"/>
    </source>
</evidence>
<dbReference type="PANTHER" id="PTHR30055">
    <property type="entry name" value="HTH-TYPE TRANSCRIPTIONAL REGULATOR RUTR"/>
    <property type="match status" value="1"/>
</dbReference>
<proteinExistence type="predicted"/>
<accession>A0ABY8SM92</accession>
<dbReference type="PROSITE" id="PS50977">
    <property type="entry name" value="HTH_TETR_2"/>
    <property type="match status" value="1"/>
</dbReference>
<dbReference type="Gene3D" id="1.10.357.10">
    <property type="entry name" value="Tetracycline Repressor, domain 2"/>
    <property type="match status" value="1"/>
</dbReference>
<dbReference type="InterPro" id="IPR009057">
    <property type="entry name" value="Homeodomain-like_sf"/>
</dbReference>
<organism evidence="6 7">
    <name type="scientific">Comamonas resistens</name>
    <dbReference type="NCBI Taxonomy" id="3046670"/>
    <lineage>
        <taxon>Bacteria</taxon>
        <taxon>Pseudomonadati</taxon>
        <taxon>Pseudomonadota</taxon>
        <taxon>Betaproteobacteria</taxon>
        <taxon>Burkholderiales</taxon>
        <taxon>Comamonadaceae</taxon>
        <taxon>Comamonas</taxon>
    </lineage>
</organism>
<dbReference type="InterPro" id="IPR011075">
    <property type="entry name" value="TetR_C"/>
</dbReference>
<dbReference type="SUPFAM" id="SSF48498">
    <property type="entry name" value="Tetracyclin repressor-like, C-terminal domain"/>
    <property type="match status" value="1"/>
</dbReference>
<gene>
    <name evidence="6" type="ORF">QMY55_16935</name>
</gene>
<evidence type="ECO:0000256" key="2">
    <source>
        <dbReference type="ARBA" id="ARBA00023125"/>
    </source>
</evidence>
<dbReference type="Gene3D" id="1.10.10.60">
    <property type="entry name" value="Homeodomain-like"/>
    <property type="match status" value="1"/>
</dbReference>
<keyword evidence="3" id="KW-0804">Transcription</keyword>
<evidence type="ECO:0000313" key="7">
    <source>
        <dbReference type="Proteomes" id="UP001240697"/>
    </source>
</evidence>
<feature type="domain" description="HTH tetR-type" evidence="5">
    <location>
        <begin position="14"/>
        <end position="74"/>
    </location>
</feature>
<feature type="DNA-binding region" description="H-T-H motif" evidence="4">
    <location>
        <begin position="37"/>
        <end position="56"/>
    </location>
</feature>
<protein>
    <submittedName>
        <fullName evidence="6">TetR/AcrR family transcriptional regulator</fullName>
    </submittedName>
</protein>
<dbReference type="Proteomes" id="UP001240697">
    <property type="component" value="Chromosome"/>
</dbReference>
<keyword evidence="7" id="KW-1185">Reference proteome</keyword>
<dbReference type="Pfam" id="PF00440">
    <property type="entry name" value="TetR_N"/>
    <property type="match status" value="1"/>
</dbReference>
<dbReference type="RefSeq" id="WP_283485325.1">
    <property type="nucleotide sequence ID" value="NZ_CP125947.1"/>
</dbReference>
<evidence type="ECO:0000256" key="3">
    <source>
        <dbReference type="ARBA" id="ARBA00023163"/>
    </source>
</evidence>
<dbReference type="SUPFAM" id="SSF46689">
    <property type="entry name" value="Homeodomain-like"/>
    <property type="match status" value="1"/>
</dbReference>
<dbReference type="InterPro" id="IPR001647">
    <property type="entry name" value="HTH_TetR"/>
</dbReference>
<evidence type="ECO:0000256" key="4">
    <source>
        <dbReference type="PROSITE-ProRule" id="PRU00335"/>
    </source>
</evidence>
<dbReference type="InterPro" id="IPR050109">
    <property type="entry name" value="HTH-type_TetR-like_transc_reg"/>
</dbReference>
<dbReference type="PANTHER" id="PTHR30055:SF148">
    <property type="entry name" value="TETR-FAMILY TRANSCRIPTIONAL REGULATOR"/>
    <property type="match status" value="1"/>
</dbReference>
<dbReference type="Pfam" id="PF16859">
    <property type="entry name" value="TetR_C_11"/>
    <property type="match status" value="1"/>
</dbReference>
<evidence type="ECO:0000259" key="5">
    <source>
        <dbReference type="PROSITE" id="PS50977"/>
    </source>
</evidence>
<dbReference type="EMBL" id="CP125947">
    <property type="protein sequence ID" value="WHS64180.1"/>
    <property type="molecule type" value="Genomic_DNA"/>
</dbReference>
<name>A0ABY8SM92_9BURK</name>
<keyword evidence="2 4" id="KW-0238">DNA-binding</keyword>
<keyword evidence="1" id="KW-0805">Transcription regulation</keyword>
<sequence length="187" mass="20324">MNDKSAPRPGGRSARIQAAVHQAVRALQQEQGRDGLTVPAIASRAGVTPSTIYRRWGDLAQLLADVAVEQLQPEQPPTDTGSFRSDLLAWLLQYFDEMSSSPGRAMLRDVLGTEGHAGAGKCDSFVRQQIEAIRERALARGESPVTADLIIRIVVAPLMYRILFASERPAAQAVEVLFEQVMNAGDT</sequence>